<dbReference type="Pfam" id="PF08852">
    <property type="entry name" value="DUF1822"/>
    <property type="match status" value="1"/>
</dbReference>
<comment type="caution">
    <text evidence="1">The sequence shown here is derived from an EMBL/GenBank/DDBJ whole genome shotgun (WGS) entry which is preliminary data.</text>
</comment>
<gene>
    <name evidence="1" type="ORF">CK510_27790</name>
</gene>
<name>A0A2A2TAR9_9CYAN</name>
<protein>
    <recommendedName>
        <fullName evidence="3">DUF1822 domain-containing protein</fullName>
    </recommendedName>
</protein>
<dbReference type="OrthoDB" id="440486at2"/>
<organism evidence="1 2">
    <name type="scientific">Brunnivagina elsteri CCALA 953</name>
    <dbReference type="NCBI Taxonomy" id="987040"/>
    <lineage>
        <taxon>Bacteria</taxon>
        <taxon>Bacillati</taxon>
        <taxon>Cyanobacteriota</taxon>
        <taxon>Cyanophyceae</taxon>
        <taxon>Nostocales</taxon>
        <taxon>Calotrichaceae</taxon>
        <taxon>Brunnivagina</taxon>
    </lineage>
</organism>
<keyword evidence="2" id="KW-1185">Reference proteome</keyword>
<accession>A0A2A2TAR9</accession>
<evidence type="ECO:0000313" key="2">
    <source>
        <dbReference type="Proteomes" id="UP000218238"/>
    </source>
</evidence>
<dbReference type="InterPro" id="IPR014951">
    <property type="entry name" value="DUF1822"/>
</dbReference>
<sequence length="357" mass="40706">MINSLVNPSDMRLLMPETNWLEEEHFDKANAMVNQIHSEAEKWQAYLNALALLSLEQWFQERTPNQKITSNHGEIATVGILKFGGFKIAAIATENLLDEVVQIPQNVIENPELVSHFYTILEVLEEEEQVILRGFIRYDKFIQYRDTHNLKPSQNNNYQIPLALLDTEPNHLLFYTSYIEPTAIYLPEVSTQTKVQSVQASVNSQVNQDIQISITKLSEWLQSIFDDTWQAMDLMLNQEANLVLQTRNVEANTKRGKLIDLGMQFGNKTVALLVSITDENEDKLGILIQLYPTGGEKFLPPDISLILLSKAGKNLQEVHARNQDNYIQLKPFRGEVGKKFSIQISVDGATICEDFEL</sequence>
<dbReference type="EMBL" id="NTFS01000531">
    <property type="protein sequence ID" value="PAX49787.1"/>
    <property type="molecule type" value="Genomic_DNA"/>
</dbReference>
<dbReference type="AlphaFoldDB" id="A0A2A2TAR9"/>
<reference evidence="1 2" key="1">
    <citation type="submission" date="2017-08" db="EMBL/GenBank/DDBJ databases">
        <title>Draft genome sequence of filamentous cyanobacterium Calothrix elsteri CCALA 953.</title>
        <authorList>
            <person name="Gagunashvili A.N."/>
            <person name="Elster J."/>
            <person name="Andresson O.S."/>
        </authorList>
    </citation>
    <scope>NUCLEOTIDE SEQUENCE [LARGE SCALE GENOMIC DNA]</scope>
    <source>
        <strain evidence="1 2">CCALA 953</strain>
    </source>
</reference>
<evidence type="ECO:0000313" key="1">
    <source>
        <dbReference type="EMBL" id="PAX49787.1"/>
    </source>
</evidence>
<dbReference type="RefSeq" id="WP_095724726.1">
    <property type="nucleotide sequence ID" value="NZ_NTFS01000531.1"/>
</dbReference>
<proteinExistence type="predicted"/>
<dbReference type="Proteomes" id="UP000218238">
    <property type="component" value="Unassembled WGS sequence"/>
</dbReference>
<evidence type="ECO:0008006" key="3">
    <source>
        <dbReference type="Google" id="ProtNLM"/>
    </source>
</evidence>